<gene>
    <name evidence="1" type="ORF">PENANT_c075G05433</name>
</gene>
<dbReference type="STRING" id="416450.A0A1V6PPA5"/>
<organism evidence="1 2">
    <name type="scientific">Penicillium antarcticum</name>
    <dbReference type="NCBI Taxonomy" id="416450"/>
    <lineage>
        <taxon>Eukaryota</taxon>
        <taxon>Fungi</taxon>
        <taxon>Dikarya</taxon>
        <taxon>Ascomycota</taxon>
        <taxon>Pezizomycotina</taxon>
        <taxon>Eurotiomycetes</taxon>
        <taxon>Eurotiomycetidae</taxon>
        <taxon>Eurotiales</taxon>
        <taxon>Aspergillaceae</taxon>
        <taxon>Penicillium</taxon>
    </lineage>
</organism>
<evidence type="ECO:0008006" key="3">
    <source>
        <dbReference type="Google" id="ProtNLM"/>
    </source>
</evidence>
<dbReference type="AlphaFoldDB" id="A0A1V6PPA5"/>
<evidence type="ECO:0000313" key="2">
    <source>
        <dbReference type="Proteomes" id="UP000191672"/>
    </source>
</evidence>
<proteinExistence type="predicted"/>
<sequence>MEIRCLFPLKVLDANFSVWGPRAVGIKLMKRELGFINLSRKGCDVGRDSDDYFKSSPRPAGKELPPNYKLNQQFGSWIKYPGSETMLMVNHEYAVEEADKLVKTGQIDLVSFGRPFIYNRIVLFG</sequence>
<keyword evidence="2" id="KW-1185">Reference proteome</keyword>
<dbReference type="InterPro" id="IPR013785">
    <property type="entry name" value="Aldolase_TIM"/>
</dbReference>
<name>A0A1V6PPA5_9EURO</name>
<accession>A0A1V6PPA5</accession>
<comment type="caution">
    <text evidence="1">The sequence shown here is derived from an EMBL/GenBank/DDBJ whole genome shotgun (WGS) entry which is preliminary data.</text>
</comment>
<dbReference type="EMBL" id="MDYN01000075">
    <property type="protein sequence ID" value="OQD78865.1"/>
    <property type="molecule type" value="Genomic_DNA"/>
</dbReference>
<dbReference type="Gene3D" id="3.20.20.70">
    <property type="entry name" value="Aldolase class I"/>
    <property type="match status" value="1"/>
</dbReference>
<protein>
    <recommendedName>
        <fullName evidence="3">NADH:flavin oxidoreductase/NADH oxidase N-terminal domain-containing protein</fullName>
    </recommendedName>
</protein>
<evidence type="ECO:0000313" key="1">
    <source>
        <dbReference type="EMBL" id="OQD78865.1"/>
    </source>
</evidence>
<reference evidence="2" key="1">
    <citation type="journal article" date="2017" name="Nat. Microbiol.">
        <title>Global analysis of biosynthetic gene clusters reveals vast potential of secondary metabolite production in Penicillium species.</title>
        <authorList>
            <person name="Nielsen J.C."/>
            <person name="Grijseels S."/>
            <person name="Prigent S."/>
            <person name="Ji B."/>
            <person name="Dainat J."/>
            <person name="Nielsen K.F."/>
            <person name="Frisvad J.C."/>
            <person name="Workman M."/>
            <person name="Nielsen J."/>
        </authorList>
    </citation>
    <scope>NUCLEOTIDE SEQUENCE [LARGE SCALE GENOMIC DNA]</scope>
    <source>
        <strain evidence="2">IBT 31811</strain>
    </source>
</reference>
<dbReference type="SUPFAM" id="SSF51395">
    <property type="entry name" value="FMN-linked oxidoreductases"/>
    <property type="match status" value="1"/>
</dbReference>
<dbReference type="Proteomes" id="UP000191672">
    <property type="component" value="Unassembled WGS sequence"/>
</dbReference>